<evidence type="ECO:0000313" key="4">
    <source>
        <dbReference type="Proteomes" id="UP000473091"/>
    </source>
</evidence>
<accession>A0A6M0LIJ4</accession>
<dbReference type="EMBL" id="VTVE01000002">
    <property type="protein sequence ID" value="NEX01980.1"/>
    <property type="molecule type" value="Genomic_DNA"/>
</dbReference>
<sequence length="86" mass="9609">MNQAIVALIVIFAALILIPVIIRIYQDADYKKQLEGKIPERKFHGKNPPRDVSDAVNSGDGDQQAFKESCDAELRMRGMQNIIGPK</sequence>
<proteinExistence type="predicted"/>
<feature type="transmembrane region" description="Helical" evidence="2">
    <location>
        <begin position="6"/>
        <end position="25"/>
    </location>
</feature>
<keyword evidence="2" id="KW-1133">Transmembrane helix</keyword>
<keyword evidence="2" id="KW-0472">Membrane</keyword>
<gene>
    <name evidence="3" type="ORF">F0Q01_08800</name>
</gene>
<dbReference type="AlphaFoldDB" id="A0A6M0LIJ4"/>
<feature type="region of interest" description="Disordered" evidence="1">
    <location>
        <begin position="39"/>
        <end position="64"/>
    </location>
</feature>
<reference evidence="3 4" key="2">
    <citation type="submission" date="2020-03" db="EMBL/GenBank/DDBJ databases">
        <title>Investigating the evolutionary divergence of the Butyrivibrio group.</title>
        <authorList>
            <person name="Skvortsov T."/>
            <person name="Santos F.G."/>
            <person name="Ting K.S."/>
            <person name="Creevey C.J."/>
        </authorList>
    </citation>
    <scope>NUCLEOTIDE SEQUENCE [LARGE SCALE GENOMIC DNA]</scope>
    <source>
        <strain evidence="3 4">MZ8</strain>
    </source>
</reference>
<evidence type="ECO:0000256" key="2">
    <source>
        <dbReference type="SAM" id="Phobius"/>
    </source>
</evidence>
<reference evidence="3 4" key="1">
    <citation type="submission" date="2019-09" db="EMBL/GenBank/DDBJ databases">
        <authorList>
            <person name="Pidcock S.E."/>
            <person name="Huws S.A."/>
        </authorList>
    </citation>
    <scope>NUCLEOTIDE SEQUENCE [LARGE SCALE GENOMIC DNA]</scope>
    <source>
        <strain evidence="3 4">MZ8</strain>
    </source>
</reference>
<evidence type="ECO:0000256" key="1">
    <source>
        <dbReference type="SAM" id="MobiDB-lite"/>
    </source>
</evidence>
<evidence type="ECO:0000313" key="3">
    <source>
        <dbReference type="EMBL" id="NEX01980.1"/>
    </source>
</evidence>
<organism evidence="3 4">
    <name type="scientific">Pseudobutyrivibrio xylanivorans</name>
    <dbReference type="NCBI Taxonomy" id="185007"/>
    <lineage>
        <taxon>Bacteria</taxon>
        <taxon>Bacillati</taxon>
        <taxon>Bacillota</taxon>
        <taxon>Clostridia</taxon>
        <taxon>Lachnospirales</taxon>
        <taxon>Lachnospiraceae</taxon>
        <taxon>Pseudobutyrivibrio</taxon>
    </lineage>
</organism>
<feature type="compositionally biased region" description="Basic and acidic residues" evidence="1">
    <location>
        <begin position="39"/>
        <end position="53"/>
    </location>
</feature>
<comment type="caution">
    <text evidence="3">The sequence shown here is derived from an EMBL/GenBank/DDBJ whole genome shotgun (WGS) entry which is preliminary data.</text>
</comment>
<name>A0A6M0LIJ4_PSEXY</name>
<protein>
    <submittedName>
        <fullName evidence="3">Uncharacterized protein</fullName>
    </submittedName>
</protein>
<keyword evidence="2" id="KW-0812">Transmembrane</keyword>
<dbReference type="RefSeq" id="WP_090488227.1">
    <property type="nucleotide sequence ID" value="NZ_VTVE01000002.1"/>
</dbReference>
<dbReference type="Proteomes" id="UP000473091">
    <property type="component" value="Unassembled WGS sequence"/>
</dbReference>